<dbReference type="InterPro" id="IPR027417">
    <property type="entry name" value="P-loop_NTPase"/>
</dbReference>
<sequence length="362" mass="40673">MHPRLVFHTGSFKGGSTAIQSALASKSCDCAGCSILYPGISPKEGPEKTRGQHGSLADALLPSKTKRRRKHKQFTRVADHMRTIGADVTVISAEKFEYVDPRALEACIREYFPDFADHVRIVFYVRPHAERLISGYAERVKHGLFLGDLEELHRKTRTLNRPHQRGFFYHPRLWQWRDVFGSRLTVRPMIRDLLFRSDVVADFFQQILDDRPFSLAPAAEKNSSPTLEDLAVVRHFHLTTRDLGLPPRLQERFGLKLAQALTSPAHPGGTRLALHRSLAEDVLATYHEDAAALDRDFFTDSPMQTALRRALEGAIPEPQAIDAARHLDAGQMRQVTAWARTSADMLSRSHPDDASGGDRGTD</sequence>
<comment type="caution">
    <text evidence="2">The sequence shown here is derived from an EMBL/GenBank/DDBJ whole genome shotgun (WGS) entry which is preliminary data.</text>
</comment>
<organism evidence="2 3">
    <name type="scientific">Antarcticimicrobium luteum</name>
    <dbReference type="NCBI Taxonomy" id="2547397"/>
    <lineage>
        <taxon>Bacteria</taxon>
        <taxon>Pseudomonadati</taxon>
        <taxon>Pseudomonadota</taxon>
        <taxon>Alphaproteobacteria</taxon>
        <taxon>Rhodobacterales</taxon>
        <taxon>Paracoccaceae</taxon>
        <taxon>Antarcticimicrobium</taxon>
    </lineage>
</organism>
<name>A0A4R5VEZ1_9RHOB</name>
<dbReference type="SUPFAM" id="SSF52540">
    <property type="entry name" value="P-loop containing nucleoside triphosphate hydrolases"/>
    <property type="match status" value="1"/>
</dbReference>
<evidence type="ECO:0000313" key="2">
    <source>
        <dbReference type="EMBL" id="TDK50896.1"/>
    </source>
</evidence>
<dbReference type="RefSeq" id="WP_133358628.1">
    <property type="nucleotide sequence ID" value="NZ_SMUV01000052.1"/>
</dbReference>
<protein>
    <recommendedName>
        <fullName evidence="4">Sulfotransferase family protein</fullName>
    </recommendedName>
</protein>
<dbReference type="Proteomes" id="UP000295301">
    <property type="component" value="Unassembled WGS sequence"/>
</dbReference>
<proteinExistence type="predicted"/>
<gene>
    <name evidence="2" type="ORF">E1832_04965</name>
</gene>
<dbReference type="OrthoDB" id="547419at2"/>
<reference evidence="2 3" key="1">
    <citation type="submission" date="2019-03" db="EMBL/GenBank/DDBJ databases">
        <title>Ruegeria lutea sp. nov., a novel strain, isolated from marine sediment, the Masan Bay, South Korea.</title>
        <authorList>
            <person name="Kim J."/>
            <person name="Kim D.-Y."/>
            <person name="Lee S.-S."/>
        </authorList>
    </citation>
    <scope>NUCLEOTIDE SEQUENCE [LARGE SCALE GENOMIC DNA]</scope>
    <source>
        <strain evidence="2 3">318-1</strain>
    </source>
</reference>
<feature type="region of interest" description="Disordered" evidence="1">
    <location>
        <begin position="343"/>
        <end position="362"/>
    </location>
</feature>
<dbReference type="EMBL" id="SMUV01000052">
    <property type="protein sequence ID" value="TDK50896.1"/>
    <property type="molecule type" value="Genomic_DNA"/>
</dbReference>
<keyword evidence="3" id="KW-1185">Reference proteome</keyword>
<dbReference type="AlphaFoldDB" id="A0A4R5VEZ1"/>
<evidence type="ECO:0000313" key="3">
    <source>
        <dbReference type="Proteomes" id="UP000295301"/>
    </source>
</evidence>
<dbReference type="Gene3D" id="3.40.50.300">
    <property type="entry name" value="P-loop containing nucleotide triphosphate hydrolases"/>
    <property type="match status" value="1"/>
</dbReference>
<evidence type="ECO:0008006" key="4">
    <source>
        <dbReference type="Google" id="ProtNLM"/>
    </source>
</evidence>
<accession>A0A4R5VEZ1</accession>
<evidence type="ECO:0000256" key="1">
    <source>
        <dbReference type="SAM" id="MobiDB-lite"/>
    </source>
</evidence>